<evidence type="ECO:0000313" key="3">
    <source>
        <dbReference type="EMBL" id="CAH2272933.1"/>
    </source>
</evidence>
<dbReference type="Proteomes" id="UP001295444">
    <property type="component" value="Chromosome 03"/>
</dbReference>
<gene>
    <name evidence="3" type="ORF">PECUL_23A026702</name>
</gene>
<dbReference type="EMBL" id="OW240914">
    <property type="protein sequence ID" value="CAH2272933.1"/>
    <property type="molecule type" value="Genomic_DNA"/>
</dbReference>
<protein>
    <submittedName>
        <fullName evidence="3">Uncharacterized protein</fullName>
    </submittedName>
</protein>
<proteinExistence type="predicted"/>
<feature type="signal peptide" evidence="2">
    <location>
        <begin position="1"/>
        <end position="15"/>
    </location>
</feature>
<keyword evidence="2" id="KW-0732">Signal</keyword>
<feature type="region of interest" description="Disordered" evidence="1">
    <location>
        <begin position="33"/>
        <end position="53"/>
    </location>
</feature>
<sequence length="53" mass="6021">MAAIVLLLLVSLCMSLDKEPYIPGNNLLLGGRYKEEETDQNQEEGNNRPQTWD</sequence>
<accession>A0AAD1VXC8</accession>
<reference evidence="3" key="1">
    <citation type="submission" date="2022-03" db="EMBL/GenBank/DDBJ databases">
        <authorList>
            <person name="Alioto T."/>
            <person name="Alioto T."/>
            <person name="Gomez Garrido J."/>
        </authorList>
    </citation>
    <scope>NUCLEOTIDE SEQUENCE</scope>
</reference>
<keyword evidence="4" id="KW-1185">Reference proteome</keyword>
<organism evidence="3 4">
    <name type="scientific">Pelobates cultripes</name>
    <name type="common">Western spadefoot toad</name>
    <dbReference type="NCBI Taxonomy" id="61616"/>
    <lineage>
        <taxon>Eukaryota</taxon>
        <taxon>Metazoa</taxon>
        <taxon>Chordata</taxon>
        <taxon>Craniata</taxon>
        <taxon>Vertebrata</taxon>
        <taxon>Euteleostomi</taxon>
        <taxon>Amphibia</taxon>
        <taxon>Batrachia</taxon>
        <taxon>Anura</taxon>
        <taxon>Pelobatoidea</taxon>
        <taxon>Pelobatidae</taxon>
        <taxon>Pelobates</taxon>
    </lineage>
</organism>
<feature type="compositionally biased region" description="Polar residues" evidence="1">
    <location>
        <begin position="43"/>
        <end position="53"/>
    </location>
</feature>
<evidence type="ECO:0000256" key="2">
    <source>
        <dbReference type="SAM" id="SignalP"/>
    </source>
</evidence>
<feature type="chain" id="PRO_5041953776" evidence="2">
    <location>
        <begin position="16"/>
        <end position="53"/>
    </location>
</feature>
<evidence type="ECO:0000313" key="4">
    <source>
        <dbReference type="Proteomes" id="UP001295444"/>
    </source>
</evidence>
<evidence type="ECO:0000256" key="1">
    <source>
        <dbReference type="SAM" id="MobiDB-lite"/>
    </source>
</evidence>
<name>A0AAD1VXC8_PELCU</name>
<dbReference type="AlphaFoldDB" id="A0AAD1VXC8"/>